<evidence type="ECO:0000313" key="1">
    <source>
        <dbReference type="EMBL" id="BAO18985.1"/>
    </source>
</evidence>
<name>V5YN44_9BURK</name>
<reference evidence="1" key="1">
    <citation type="journal article" date="2014" name="Microbiology">
        <title>A 2,4-dichlorophenoxyacetic acid degradation plasmid pM7012 discloses distribution of an unclassified megaplasmid group across bacterial species.</title>
        <authorList>
            <person name="Sakai Y."/>
            <person name="Ogawa N."/>
            <person name="Shimomura Y."/>
            <person name="Fujii T."/>
        </authorList>
    </citation>
    <scope>NUCLEOTIDE SEQUENCE</scope>
    <source>
        <strain evidence="1">M701</strain>
    </source>
</reference>
<sequence>MSMEQNTINPLLVGNSEEIARRVVEMIPKAPEMTPEQAAAFEKEREEGRARYQEARFGRLPANTYRVLDYGSFLGWYYALEVDGEQIILKEEEGDFRNEFKVHGDTALANQLAKAEIAKRYGAEVAERARFAVVWGGTL</sequence>
<keyword evidence="1" id="KW-0614">Plasmid</keyword>
<dbReference type="RefSeq" id="WP_023842528.1">
    <property type="nucleotide sequence ID" value="NC_022995.1"/>
</dbReference>
<accession>V5YN44</accession>
<dbReference type="AlphaFoldDB" id="V5YN44"/>
<organism evidence="1">
    <name type="scientific">Burkholderia sp. M701</name>
    <dbReference type="NCBI Taxonomy" id="326454"/>
    <lineage>
        <taxon>Bacteria</taxon>
        <taxon>Pseudomonadati</taxon>
        <taxon>Pseudomonadota</taxon>
        <taxon>Betaproteobacteria</taxon>
        <taxon>Burkholderiales</taxon>
        <taxon>Burkholderiaceae</taxon>
        <taxon>Burkholderia</taxon>
    </lineage>
</organism>
<protein>
    <submittedName>
        <fullName evidence="1">Uncharacterized protein</fullName>
    </submittedName>
</protein>
<reference evidence="1" key="2">
    <citation type="submission" date="2024-06" db="EMBL/GenBank/DDBJ databases">
        <authorList>
            <person name="Sakai Y."/>
            <person name="Fujii T."/>
        </authorList>
    </citation>
    <scope>NUCLEOTIDE SEQUENCE</scope>
    <source>
        <strain evidence="1">M701</strain>
        <plasmid evidence="1">pM7012</plasmid>
    </source>
</reference>
<geneLocation type="plasmid" evidence="1">
    <name>pM7012</name>
</geneLocation>
<dbReference type="EMBL" id="AB853026">
    <property type="protein sequence ID" value="BAO18985.1"/>
    <property type="molecule type" value="Genomic_DNA"/>
</dbReference>
<proteinExistence type="predicted"/>